<evidence type="ECO:0000259" key="4">
    <source>
        <dbReference type="Pfam" id="PF03065"/>
    </source>
</evidence>
<evidence type="ECO:0000256" key="2">
    <source>
        <dbReference type="ARBA" id="ARBA00023277"/>
    </source>
</evidence>
<evidence type="ECO:0000313" key="5">
    <source>
        <dbReference type="EMBL" id="WWX25131.1"/>
    </source>
</evidence>
<protein>
    <submittedName>
        <fullName evidence="5">DUF3536 domain-containing protein</fullName>
    </submittedName>
</protein>
<dbReference type="EMBL" id="CP146612">
    <property type="protein sequence ID" value="WWX25131.1"/>
    <property type="molecule type" value="Genomic_DNA"/>
</dbReference>
<dbReference type="RefSeq" id="WP_338737271.1">
    <property type="nucleotide sequence ID" value="NZ_CP146612.1"/>
</dbReference>
<name>A0ABZ2J2V9_9CHLR</name>
<proteinExistence type="inferred from homology"/>
<keyword evidence="6" id="KW-1185">Reference proteome</keyword>
<dbReference type="PANTHER" id="PTHR36306:SF3">
    <property type="entry name" value="GLYCOSIDE HYDROLASE FAMILY 57"/>
    <property type="match status" value="1"/>
</dbReference>
<dbReference type="Proteomes" id="UP001375370">
    <property type="component" value="Chromosome"/>
</dbReference>
<evidence type="ECO:0000256" key="1">
    <source>
        <dbReference type="ARBA" id="ARBA00006821"/>
    </source>
</evidence>
<organism evidence="5 6">
    <name type="scientific">Candidatus Dehalogenimonas loeffleri</name>
    <dbReference type="NCBI Taxonomy" id="3127115"/>
    <lineage>
        <taxon>Bacteria</taxon>
        <taxon>Bacillati</taxon>
        <taxon>Chloroflexota</taxon>
        <taxon>Dehalococcoidia</taxon>
        <taxon>Dehalococcoidales</taxon>
        <taxon>Dehalococcoidaceae</taxon>
        <taxon>Dehalogenimonas</taxon>
    </lineage>
</organism>
<dbReference type="Pfam" id="PF03065">
    <property type="entry name" value="Glyco_hydro_57"/>
    <property type="match status" value="1"/>
</dbReference>
<evidence type="ECO:0000313" key="6">
    <source>
        <dbReference type="Proteomes" id="UP001375370"/>
    </source>
</evidence>
<sequence length="793" mass="89557">MNERYLCIHGHFYQPPRENPWLETIETEESAAPYHNWNERITDECYAANLNARILDNQGRIIRIVNNYTDLSFNFGPTLLSWMQTNHPRLYSGLTKPSLSNNHPGNPIAQPYNHQIMPLADHRDKRTQVIWGIADFRHRFGHHPEGMWLPETAVDLKTLEIMASQGIKYTILASHQAGRFKPPGGEWQELPDGINTSRLYRCALPSGGHINIAFFHPQLSRDVAFGNLLRNGDNFTNRILESFQSTTDTPELITIATDGETFGHHHRFGEMALAYAVDKLKQTGIRVTSIAEYLALNPPDHEVEILENTSWSCDHGIERWRSGCCCSTGKHPLWNQRWRAPLRQAMELLRDRLNPLFESEAVKLLSDPWAARDDYCRVIVNRSSENIVNFFNQWAIRPLSAVETSQALKLLELQRTLMACFTSCGWFFDDIGGLESILVLRQAGRALELSKNLFGTSPETSFLTILETAVSNRPEWGTGRDIYLRNVPPLFVGLEKIAAHFALTSIFENPGPTTNIFNFRVDNTGIRFYGAGSGRGSVGDVVITSLTTGERQRFVFTAFLTGNLLQAGIKTFTTENDYDALAQYAADLVKNNFGINQIQNFLTTEFPGNTYRPADLSPDMQRQIIGKLLADALTDAEESYLQIFNRTRSVMKSGTDLGLKAPALFTAAAERALNSRLVAELKGHNINIPALESVLNEISSWKLNLDLVPLTESLTRYLERLLVATPDEPTLDNFVALLDMFENQGVLPDVQQLQNSLHQLRLETYPRLKDDPASASWVAAFHRLAARLNYFVH</sequence>
<dbReference type="Pfam" id="PF12055">
    <property type="entry name" value="DUF3536"/>
    <property type="match status" value="1"/>
</dbReference>
<dbReference type="CDD" id="cd10797">
    <property type="entry name" value="GH57N_APU_like_1"/>
    <property type="match status" value="1"/>
</dbReference>
<gene>
    <name evidence="5" type="ORF">V8247_07675</name>
</gene>
<dbReference type="SUPFAM" id="SSF88713">
    <property type="entry name" value="Glycoside hydrolase/deacetylase"/>
    <property type="match status" value="1"/>
</dbReference>
<dbReference type="InterPro" id="IPR021923">
    <property type="entry name" value="DUF3536"/>
</dbReference>
<evidence type="ECO:0000256" key="3">
    <source>
        <dbReference type="RuleBase" id="RU361196"/>
    </source>
</evidence>
<keyword evidence="2 3" id="KW-0119">Carbohydrate metabolism</keyword>
<accession>A0ABZ2J2V9</accession>
<dbReference type="InterPro" id="IPR011330">
    <property type="entry name" value="Glyco_hydro/deAcase_b/a-brl"/>
</dbReference>
<dbReference type="PANTHER" id="PTHR36306">
    <property type="entry name" value="ALPHA-AMYLASE-RELATED-RELATED"/>
    <property type="match status" value="1"/>
</dbReference>
<dbReference type="Gene3D" id="3.20.110.10">
    <property type="entry name" value="Glycoside hydrolase 38, N terminal domain"/>
    <property type="match status" value="2"/>
</dbReference>
<dbReference type="InterPro" id="IPR052046">
    <property type="entry name" value="GH57_Enzymes"/>
</dbReference>
<feature type="domain" description="Glycoside hydrolase family 57 N-terminal" evidence="4">
    <location>
        <begin position="18"/>
        <end position="301"/>
    </location>
</feature>
<comment type="similarity">
    <text evidence="1 3">Belongs to the glycosyl hydrolase 57 family.</text>
</comment>
<reference evidence="5 6" key="1">
    <citation type="submission" date="2024-03" db="EMBL/GenBank/DDBJ databases">
        <title>A Dehalogenimonas Isolated from Estuarine Sediments Dihaloeliminates Chlorinated Alkanes.</title>
        <authorList>
            <person name="Yang Y."/>
            <person name="Wang H."/>
        </authorList>
    </citation>
    <scope>NUCLEOTIDE SEQUENCE [LARGE SCALE GENOMIC DNA]</scope>
    <source>
        <strain evidence="5 6">W</strain>
    </source>
</reference>
<dbReference type="InterPro" id="IPR027291">
    <property type="entry name" value="Glyco_hydro_38_N_sf"/>
</dbReference>
<dbReference type="InterPro" id="IPR004300">
    <property type="entry name" value="Glyco_hydro_57_N"/>
</dbReference>